<feature type="domain" description="Cytochrome c" evidence="5">
    <location>
        <begin position="53"/>
        <end position="131"/>
    </location>
</feature>
<keyword evidence="2 4" id="KW-0479">Metal-binding</keyword>
<dbReference type="InterPro" id="IPR050597">
    <property type="entry name" value="Cytochrome_c_Oxidase_Subunit"/>
</dbReference>
<dbReference type="Pfam" id="PF13442">
    <property type="entry name" value="Cytochrome_CBB3"/>
    <property type="match status" value="1"/>
</dbReference>
<feature type="domain" description="Cytochrome c" evidence="5">
    <location>
        <begin position="141"/>
        <end position="276"/>
    </location>
</feature>
<dbReference type="PANTHER" id="PTHR33751:SF1">
    <property type="entry name" value="CBB3-TYPE CYTOCHROME C OXIDASE SUBUNIT FIXP"/>
    <property type="match status" value="1"/>
</dbReference>
<evidence type="ECO:0000256" key="3">
    <source>
        <dbReference type="ARBA" id="ARBA00023004"/>
    </source>
</evidence>
<dbReference type="GO" id="GO:0046872">
    <property type="term" value="F:metal ion binding"/>
    <property type="evidence" value="ECO:0007669"/>
    <property type="project" value="UniProtKB-KW"/>
</dbReference>
<keyword evidence="3 4" id="KW-0408">Iron</keyword>
<evidence type="ECO:0000256" key="4">
    <source>
        <dbReference type="PROSITE-ProRule" id="PRU00433"/>
    </source>
</evidence>
<dbReference type="RefSeq" id="WP_185663690.1">
    <property type="nucleotide sequence ID" value="NZ_JACLAW010000005.1"/>
</dbReference>
<dbReference type="PANTHER" id="PTHR33751">
    <property type="entry name" value="CBB3-TYPE CYTOCHROME C OXIDASE SUBUNIT FIXP"/>
    <property type="match status" value="1"/>
</dbReference>
<dbReference type="InterPro" id="IPR036909">
    <property type="entry name" value="Cyt_c-like_dom_sf"/>
</dbReference>
<dbReference type="InterPro" id="IPR009056">
    <property type="entry name" value="Cyt_c-like_dom"/>
</dbReference>
<evidence type="ECO:0000259" key="5">
    <source>
        <dbReference type="PROSITE" id="PS51007"/>
    </source>
</evidence>
<evidence type="ECO:0000256" key="1">
    <source>
        <dbReference type="ARBA" id="ARBA00022617"/>
    </source>
</evidence>
<name>A0A7X1KLP3_9SPHN</name>
<gene>
    <name evidence="6" type="ORF">H7F51_07845</name>
</gene>
<dbReference type="AlphaFoldDB" id="A0A7X1KLP3"/>
<dbReference type="EMBL" id="JACLAW010000005">
    <property type="protein sequence ID" value="MBC2665430.1"/>
    <property type="molecule type" value="Genomic_DNA"/>
</dbReference>
<reference evidence="6 7" key="1">
    <citation type="submission" date="2020-08" db="EMBL/GenBank/DDBJ databases">
        <title>The genome sequence of type strain Novosphingobium flavum NBRC 111647.</title>
        <authorList>
            <person name="Liu Y."/>
        </authorList>
    </citation>
    <scope>NUCLEOTIDE SEQUENCE [LARGE SCALE GENOMIC DNA]</scope>
    <source>
        <strain evidence="6 7">NBRC 111647</strain>
    </source>
</reference>
<dbReference type="GO" id="GO:0020037">
    <property type="term" value="F:heme binding"/>
    <property type="evidence" value="ECO:0007669"/>
    <property type="project" value="InterPro"/>
</dbReference>
<keyword evidence="1 4" id="KW-0349">Heme</keyword>
<dbReference type="Pfam" id="PF00034">
    <property type="entry name" value="Cytochrom_C"/>
    <property type="match status" value="1"/>
</dbReference>
<keyword evidence="7" id="KW-1185">Reference proteome</keyword>
<dbReference type="PROSITE" id="PS51007">
    <property type="entry name" value="CYTC"/>
    <property type="match status" value="2"/>
</dbReference>
<evidence type="ECO:0000313" key="7">
    <source>
        <dbReference type="Proteomes" id="UP000566813"/>
    </source>
</evidence>
<comment type="caution">
    <text evidence="6">The sequence shown here is derived from an EMBL/GenBank/DDBJ whole genome shotgun (WGS) entry which is preliminary data.</text>
</comment>
<proteinExistence type="predicted"/>
<protein>
    <submittedName>
        <fullName evidence="6">C-type cytochrome</fullName>
    </submittedName>
</protein>
<accession>A0A7X1KLP3</accession>
<dbReference type="GO" id="GO:0009055">
    <property type="term" value="F:electron transfer activity"/>
    <property type="evidence" value="ECO:0007669"/>
    <property type="project" value="InterPro"/>
</dbReference>
<evidence type="ECO:0000313" key="6">
    <source>
        <dbReference type="EMBL" id="MBC2665430.1"/>
    </source>
</evidence>
<organism evidence="6 7">
    <name type="scientific">Novosphingobium flavum</name>
    <dbReference type="NCBI Taxonomy" id="1778672"/>
    <lineage>
        <taxon>Bacteria</taxon>
        <taxon>Pseudomonadati</taxon>
        <taxon>Pseudomonadota</taxon>
        <taxon>Alphaproteobacteria</taxon>
        <taxon>Sphingomonadales</taxon>
        <taxon>Sphingomonadaceae</taxon>
        <taxon>Novosphingobium</taxon>
    </lineage>
</organism>
<evidence type="ECO:0000256" key="2">
    <source>
        <dbReference type="ARBA" id="ARBA00022723"/>
    </source>
</evidence>
<dbReference type="Proteomes" id="UP000566813">
    <property type="component" value="Unassembled WGS sequence"/>
</dbReference>
<dbReference type="Gene3D" id="1.10.760.10">
    <property type="entry name" value="Cytochrome c-like domain"/>
    <property type="match status" value="2"/>
</dbReference>
<dbReference type="SUPFAM" id="SSF46626">
    <property type="entry name" value="Cytochrome c"/>
    <property type="match status" value="2"/>
</dbReference>
<sequence>MPTGHETGGRSARKPRYQRAIASLLLGLSIALAAAALTGRVEAQTEDSQYTAQAILDGARLFTANCQLCHGENGNGVGGVDLARQQFKTVRTDDDIIALLHNGVPSAGMPAFASFQREQAKTLVAYIRAGFAARGAATAGGDAERGKALFTGKGGCARCHVERGVGPHAAPNLANIGAIRLPADIERSILDPARAMLPINRPIRIVLRGGRVIEGRRLNEDTYTVQLAGSDSTLISLSKADIRTYEKSASPAMPSYAGRFTAAEMADLLTYLIALKGI</sequence>